<dbReference type="Gene3D" id="1.10.1200.120">
    <property type="entry name" value="Large-conductance mechanosensitive channel, MscL, domain 1"/>
    <property type="match status" value="1"/>
</dbReference>
<keyword evidence="4 9" id="KW-0812">Transmembrane</keyword>
<keyword evidence="2 9" id="KW-0813">Transport</keyword>
<evidence type="ECO:0000256" key="4">
    <source>
        <dbReference type="ARBA" id="ARBA00022692"/>
    </source>
</evidence>
<evidence type="ECO:0000256" key="5">
    <source>
        <dbReference type="ARBA" id="ARBA00022989"/>
    </source>
</evidence>
<sequence>MGLINEFRQFMIKGSAVDMGVGVVLGAAFSGFIDSLVKDILLPPFGLLSSKLNFENMYISLNGKQYHSLAEAKEAGVATINYGLFISASLRFLIILFVVFLVIRQINYWKKPHQHPFETMMKKECPFCFTAIPSKAIICPNCSSSLEQKLADSNKNEMLRVRIK</sequence>
<dbReference type="Proteomes" id="UP000269301">
    <property type="component" value="Unassembled WGS sequence"/>
</dbReference>
<evidence type="ECO:0000256" key="2">
    <source>
        <dbReference type="ARBA" id="ARBA00022448"/>
    </source>
</evidence>
<dbReference type="InterPro" id="IPR001185">
    <property type="entry name" value="MS_channel"/>
</dbReference>
<evidence type="ECO:0000256" key="6">
    <source>
        <dbReference type="ARBA" id="ARBA00023065"/>
    </source>
</evidence>
<dbReference type="HAMAP" id="MF_00115">
    <property type="entry name" value="MscL"/>
    <property type="match status" value="1"/>
</dbReference>
<dbReference type="PANTHER" id="PTHR30266">
    <property type="entry name" value="MECHANOSENSITIVE CHANNEL MSCL"/>
    <property type="match status" value="1"/>
</dbReference>
<keyword evidence="11" id="KW-1185">Reference proteome</keyword>
<evidence type="ECO:0000256" key="1">
    <source>
        <dbReference type="ARBA" id="ARBA00004141"/>
    </source>
</evidence>
<keyword evidence="6 9" id="KW-0406">Ion transport</keyword>
<accession>A0A494ZS46</accession>
<comment type="function">
    <text evidence="9">Channel that opens in response to stretch forces in the membrane lipid bilayer. May participate in the regulation of osmotic pressure changes within the cell.</text>
</comment>
<keyword evidence="3 9" id="KW-1003">Cell membrane</keyword>
<dbReference type="PANTHER" id="PTHR30266:SF2">
    <property type="entry name" value="LARGE-CONDUCTANCE MECHANOSENSITIVE CHANNEL"/>
    <property type="match status" value="1"/>
</dbReference>
<dbReference type="RefSeq" id="WP_121206080.1">
    <property type="nucleotide sequence ID" value="NZ_RBZP01000028.1"/>
</dbReference>
<dbReference type="NCBIfam" id="TIGR00220">
    <property type="entry name" value="mscL"/>
    <property type="match status" value="1"/>
</dbReference>
<protein>
    <recommendedName>
        <fullName evidence="9">Large-conductance mechanosensitive channel</fullName>
    </recommendedName>
</protein>
<comment type="subcellular location">
    <subcellularLocation>
        <location evidence="9">Cell membrane</location>
        <topology evidence="9">Multi-pass membrane protein</topology>
    </subcellularLocation>
    <subcellularLocation>
        <location evidence="1">Membrane</location>
        <topology evidence="1">Multi-pass membrane protein</topology>
    </subcellularLocation>
</comment>
<dbReference type="Pfam" id="PF01741">
    <property type="entry name" value="MscL"/>
    <property type="match status" value="1"/>
</dbReference>
<keyword evidence="5 9" id="KW-1133">Transmembrane helix</keyword>
<dbReference type="SUPFAM" id="SSF81330">
    <property type="entry name" value="Gated mechanosensitive channel"/>
    <property type="match status" value="1"/>
</dbReference>
<name>A0A494ZS46_9BACI</name>
<dbReference type="InterPro" id="IPR036019">
    <property type="entry name" value="MscL_channel"/>
</dbReference>
<feature type="transmembrane region" description="Helical" evidence="9">
    <location>
        <begin position="82"/>
        <end position="103"/>
    </location>
</feature>
<keyword evidence="7 9" id="KW-0472">Membrane</keyword>
<comment type="subunit">
    <text evidence="9">Homopentamer.</text>
</comment>
<comment type="similarity">
    <text evidence="9">Belongs to the MscL family.</text>
</comment>
<reference evidence="10 11" key="1">
    <citation type="journal article" date="2016" name="Int. J. Syst. Evol. Microbiol.">
        <title>Oceanobacillus halophilus sp. nov., a novel moderately halophilic bacterium from a hypersaline lake.</title>
        <authorList>
            <person name="Amoozegar M.A."/>
            <person name="Bagheri M."/>
            <person name="Makhdoumi A."/>
            <person name="Nikou M.M."/>
            <person name="Fazeli S.A.S."/>
            <person name="Schumann P."/>
            <person name="Sproer C."/>
            <person name="Sanchez-Porro C."/>
            <person name="Ventosa A."/>
        </authorList>
    </citation>
    <scope>NUCLEOTIDE SEQUENCE [LARGE SCALE GENOMIC DNA]</scope>
    <source>
        <strain evidence="10 11">DSM 23996</strain>
    </source>
</reference>
<feature type="transmembrane region" description="Helical" evidence="9">
    <location>
        <begin position="12"/>
        <end position="33"/>
    </location>
</feature>
<evidence type="ECO:0000256" key="3">
    <source>
        <dbReference type="ARBA" id="ARBA00022475"/>
    </source>
</evidence>
<dbReference type="InterPro" id="IPR037673">
    <property type="entry name" value="MSC/AndL"/>
</dbReference>
<evidence type="ECO:0000256" key="9">
    <source>
        <dbReference type="HAMAP-Rule" id="MF_00115"/>
    </source>
</evidence>
<dbReference type="GO" id="GO:0008381">
    <property type="term" value="F:mechanosensitive monoatomic ion channel activity"/>
    <property type="evidence" value="ECO:0007669"/>
    <property type="project" value="UniProtKB-UniRule"/>
</dbReference>
<comment type="caution">
    <text evidence="10">The sequence shown here is derived from an EMBL/GenBank/DDBJ whole genome shotgun (WGS) entry which is preliminary data.</text>
</comment>
<organism evidence="10 11">
    <name type="scientific">Oceanobacillus halophilus</name>
    <dbReference type="NCBI Taxonomy" id="930130"/>
    <lineage>
        <taxon>Bacteria</taxon>
        <taxon>Bacillati</taxon>
        <taxon>Bacillota</taxon>
        <taxon>Bacilli</taxon>
        <taxon>Bacillales</taxon>
        <taxon>Bacillaceae</taxon>
        <taxon>Oceanobacillus</taxon>
    </lineage>
</organism>
<dbReference type="EMBL" id="RBZP01000028">
    <property type="protein sequence ID" value="RKQ28677.1"/>
    <property type="molecule type" value="Genomic_DNA"/>
</dbReference>
<evidence type="ECO:0000313" key="11">
    <source>
        <dbReference type="Proteomes" id="UP000269301"/>
    </source>
</evidence>
<gene>
    <name evidence="9 10" type="primary">mscL</name>
    <name evidence="10" type="ORF">D8M06_18575</name>
</gene>
<keyword evidence="8 9" id="KW-0407">Ion channel</keyword>
<evidence type="ECO:0000256" key="8">
    <source>
        <dbReference type="ARBA" id="ARBA00023303"/>
    </source>
</evidence>
<dbReference type="AlphaFoldDB" id="A0A494ZS46"/>
<dbReference type="GO" id="GO:0005886">
    <property type="term" value="C:plasma membrane"/>
    <property type="evidence" value="ECO:0007669"/>
    <property type="project" value="UniProtKB-SubCell"/>
</dbReference>
<evidence type="ECO:0000313" key="10">
    <source>
        <dbReference type="EMBL" id="RKQ28677.1"/>
    </source>
</evidence>
<dbReference type="PRINTS" id="PR01264">
    <property type="entry name" value="MECHCHANNEL"/>
</dbReference>
<dbReference type="OrthoDB" id="9810350at2"/>
<evidence type="ECO:0000256" key="7">
    <source>
        <dbReference type="ARBA" id="ARBA00023136"/>
    </source>
</evidence>
<proteinExistence type="inferred from homology"/>